<feature type="transmembrane region" description="Helical" evidence="1">
    <location>
        <begin position="114"/>
        <end position="133"/>
    </location>
</feature>
<evidence type="ECO:0000256" key="1">
    <source>
        <dbReference type="SAM" id="Phobius"/>
    </source>
</evidence>
<dbReference type="EMBL" id="FZNS01000003">
    <property type="protein sequence ID" value="SNR51492.1"/>
    <property type="molecule type" value="Genomic_DNA"/>
</dbReference>
<keyword evidence="1" id="KW-0472">Membrane</keyword>
<evidence type="ECO:0000313" key="2">
    <source>
        <dbReference type="EMBL" id="SNR51492.1"/>
    </source>
</evidence>
<reference evidence="3" key="1">
    <citation type="submission" date="2017-06" db="EMBL/GenBank/DDBJ databases">
        <authorList>
            <person name="Varghese N."/>
            <person name="Submissions S."/>
        </authorList>
    </citation>
    <scope>NUCLEOTIDE SEQUENCE [LARGE SCALE GENOMIC DNA]</scope>
    <source>
        <strain evidence="3">DSM 28041</strain>
    </source>
</reference>
<organism evidence="2 3">
    <name type="scientific">Hymenobacter mucosus</name>
    <dbReference type="NCBI Taxonomy" id="1411120"/>
    <lineage>
        <taxon>Bacteria</taxon>
        <taxon>Pseudomonadati</taxon>
        <taxon>Bacteroidota</taxon>
        <taxon>Cytophagia</taxon>
        <taxon>Cytophagales</taxon>
        <taxon>Hymenobacteraceae</taxon>
        <taxon>Hymenobacter</taxon>
    </lineage>
</organism>
<name>A0A238WYF2_9BACT</name>
<sequence>MRYKHSFVPYLGVATAVALQKQLAFTEMNPIDSATLALLDLRCPRCHEGHLFSYPAYRLTKYAIMPERCPVCQVAYEPEPGFYWGAMFVSYAFSVACFAVGGVAAYYLFHDPAVWVYVLTVTAFVLLTAPATLRYSRALMLYLFGGISYNPQYARRAAAPTTSEPLSRR</sequence>
<keyword evidence="3" id="KW-1185">Reference proteome</keyword>
<dbReference type="Pfam" id="PF06170">
    <property type="entry name" value="DUF983"/>
    <property type="match status" value="1"/>
</dbReference>
<dbReference type="AlphaFoldDB" id="A0A238WYF2"/>
<evidence type="ECO:0000313" key="3">
    <source>
        <dbReference type="Proteomes" id="UP000198310"/>
    </source>
</evidence>
<keyword evidence="1" id="KW-1133">Transmembrane helix</keyword>
<dbReference type="Proteomes" id="UP000198310">
    <property type="component" value="Unassembled WGS sequence"/>
</dbReference>
<feature type="transmembrane region" description="Helical" evidence="1">
    <location>
        <begin position="88"/>
        <end position="108"/>
    </location>
</feature>
<protein>
    <submittedName>
        <fullName evidence="2">Uncharacterized conserved protein, DUF983 family</fullName>
    </submittedName>
</protein>
<accession>A0A238WYF2</accession>
<keyword evidence="1" id="KW-0812">Transmembrane</keyword>
<dbReference type="InterPro" id="IPR009325">
    <property type="entry name" value="DUF983"/>
</dbReference>
<proteinExistence type="predicted"/>
<gene>
    <name evidence="2" type="ORF">SAMN06269173_103259</name>
</gene>